<dbReference type="InterPro" id="IPR058031">
    <property type="entry name" value="AAA_lid_NorR"/>
</dbReference>
<dbReference type="InterPro" id="IPR027417">
    <property type="entry name" value="P-loop_NTPase"/>
</dbReference>
<dbReference type="SUPFAM" id="SSF52540">
    <property type="entry name" value="P-loop containing nucleoside triphosphate hydrolases"/>
    <property type="match status" value="1"/>
</dbReference>
<dbReference type="InterPro" id="IPR025662">
    <property type="entry name" value="Sigma_54_int_dom_ATP-bd_1"/>
</dbReference>
<dbReference type="PANTHER" id="PTHR32071:SF121">
    <property type="entry name" value="SIGMA L-DEPENDENT TRANSCRIPTIONAL REGULATOR YQIR-RELATED"/>
    <property type="match status" value="1"/>
</dbReference>
<dbReference type="SUPFAM" id="SSF46689">
    <property type="entry name" value="Homeodomain-like"/>
    <property type="match status" value="1"/>
</dbReference>
<dbReference type="RefSeq" id="WP_206586484.1">
    <property type="nucleotide sequence ID" value="NZ_JAFKCU010000002.1"/>
</dbReference>
<dbReference type="PROSITE" id="PS50045">
    <property type="entry name" value="SIGMA54_INTERACT_4"/>
    <property type="match status" value="1"/>
</dbReference>
<feature type="domain" description="Sigma-54 factor interaction" evidence="5">
    <location>
        <begin position="16"/>
        <end position="245"/>
    </location>
</feature>
<dbReference type="InterPro" id="IPR009057">
    <property type="entry name" value="Homeodomain-like_sf"/>
</dbReference>
<keyword evidence="1" id="KW-0547">Nucleotide-binding</keyword>
<dbReference type="Gene3D" id="1.10.8.60">
    <property type="match status" value="1"/>
</dbReference>
<dbReference type="Pfam" id="PF02954">
    <property type="entry name" value="HTH_8"/>
    <property type="match status" value="1"/>
</dbReference>
<keyword evidence="3" id="KW-0805">Transcription regulation</keyword>
<dbReference type="Pfam" id="PF00158">
    <property type="entry name" value="Sigma54_activat"/>
    <property type="match status" value="1"/>
</dbReference>
<comment type="caution">
    <text evidence="6">The sequence shown here is derived from an EMBL/GenBank/DDBJ whole genome shotgun (WGS) entry which is preliminary data.</text>
</comment>
<dbReference type="Pfam" id="PF25601">
    <property type="entry name" value="AAA_lid_14"/>
    <property type="match status" value="1"/>
</dbReference>
<dbReference type="EMBL" id="JAFKCU010000002">
    <property type="protein sequence ID" value="MBN7815839.1"/>
    <property type="molecule type" value="Genomic_DNA"/>
</dbReference>
<name>A0ABS3CFF8_9BACT</name>
<dbReference type="PRINTS" id="PR01590">
    <property type="entry name" value="HTHFIS"/>
</dbReference>
<proteinExistence type="predicted"/>
<evidence type="ECO:0000256" key="2">
    <source>
        <dbReference type="ARBA" id="ARBA00022840"/>
    </source>
</evidence>
<dbReference type="InterPro" id="IPR002078">
    <property type="entry name" value="Sigma_54_int"/>
</dbReference>
<dbReference type="Gene3D" id="3.40.50.300">
    <property type="entry name" value="P-loop containing nucleotide triphosphate hydrolases"/>
    <property type="match status" value="1"/>
</dbReference>
<gene>
    <name evidence="6" type="ORF">J0A69_10375</name>
</gene>
<keyword evidence="4" id="KW-0804">Transcription</keyword>
<dbReference type="CDD" id="cd00009">
    <property type="entry name" value="AAA"/>
    <property type="match status" value="1"/>
</dbReference>
<protein>
    <submittedName>
        <fullName evidence="6">Sigma-54-dependent Fis family transcriptional regulator</fullName>
    </submittedName>
</protein>
<reference evidence="6 7" key="1">
    <citation type="submission" date="2021-03" db="EMBL/GenBank/DDBJ databases">
        <title>novel species isolated from a fishpond in China.</title>
        <authorList>
            <person name="Lu H."/>
            <person name="Cai Z."/>
        </authorList>
    </citation>
    <scope>NUCLEOTIDE SEQUENCE [LARGE SCALE GENOMIC DNA]</scope>
    <source>
        <strain evidence="6 7">YJ13C</strain>
    </source>
</reference>
<keyword evidence="7" id="KW-1185">Reference proteome</keyword>
<dbReference type="Proteomes" id="UP000664480">
    <property type="component" value="Unassembled WGS sequence"/>
</dbReference>
<dbReference type="PANTHER" id="PTHR32071">
    <property type="entry name" value="TRANSCRIPTIONAL REGULATORY PROTEIN"/>
    <property type="match status" value="1"/>
</dbReference>
<dbReference type="InterPro" id="IPR002197">
    <property type="entry name" value="HTH_Fis"/>
</dbReference>
<evidence type="ECO:0000256" key="1">
    <source>
        <dbReference type="ARBA" id="ARBA00022741"/>
    </source>
</evidence>
<evidence type="ECO:0000256" key="3">
    <source>
        <dbReference type="ARBA" id="ARBA00023015"/>
    </source>
</evidence>
<evidence type="ECO:0000259" key="5">
    <source>
        <dbReference type="PROSITE" id="PS50045"/>
    </source>
</evidence>
<evidence type="ECO:0000313" key="6">
    <source>
        <dbReference type="EMBL" id="MBN7815839.1"/>
    </source>
</evidence>
<accession>A0ABS3CFF8</accession>
<organism evidence="6 7">
    <name type="scientific">Algoriphagus pacificus</name>
    <dbReference type="NCBI Taxonomy" id="2811234"/>
    <lineage>
        <taxon>Bacteria</taxon>
        <taxon>Pseudomonadati</taxon>
        <taxon>Bacteroidota</taxon>
        <taxon>Cytophagia</taxon>
        <taxon>Cytophagales</taxon>
        <taxon>Cyclobacteriaceae</taxon>
        <taxon>Algoriphagus</taxon>
    </lineage>
</organism>
<keyword evidence="2" id="KW-0067">ATP-binding</keyword>
<dbReference type="PROSITE" id="PS00688">
    <property type="entry name" value="SIGMA54_INTERACT_3"/>
    <property type="match status" value="1"/>
</dbReference>
<dbReference type="Gene3D" id="1.10.10.60">
    <property type="entry name" value="Homeodomain-like"/>
    <property type="match status" value="1"/>
</dbReference>
<dbReference type="SMART" id="SM00382">
    <property type="entry name" value="AAA"/>
    <property type="match status" value="1"/>
</dbReference>
<dbReference type="InterPro" id="IPR025944">
    <property type="entry name" value="Sigma_54_int_dom_CS"/>
</dbReference>
<dbReference type="PROSITE" id="PS00675">
    <property type="entry name" value="SIGMA54_INTERACT_1"/>
    <property type="match status" value="1"/>
</dbReference>
<dbReference type="InterPro" id="IPR003593">
    <property type="entry name" value="AAA+_ATPase"/>
</dbReference>
<evidence type="ECO:0000313" key="7">
    <source>
        <dbReference type="Proteomes" id="UP000664480"/>
    </source>
</evidence>
<sequence length="430" mass="48529">MITEAEIQSVKQRFGIIGNSPLLNHAIQVAMQASPTDMTVLITGESGSGKESFSKIIHSLSLRKHGKFIAINCGAIPEGTIDSELFGHEKGSFTGAHEARKGYFEVTDGGSIFLDEIGEMPLGTQARLLRVLENGEFIKVGSSKVQKTNVRVITATNVKLLKAVEKGKFREDLYYRLNTVPIYVPPLRERGEDVVLLFRKFTSDFSEKYHVKPISLDLDAQRLLMRYPFPGNIRQLKNLAEQISLLEESRDVNAETLSRYLPTDNSRLPMALNNPSAGSESTDFSERDILYKVLFDMKKDMNELKKLVLESYQSGGLNQSIIQKHQGLFEDMDSGIAAKEPSESSPNYSVPLVIAPQKGNSIEEDDYEDNVIEDIYHEEDDNSLSLERKEKEMILKALRKHNNKRKYAASDLGISERTLYRKIKQYEIDQ</sequence>
<evidence type="ECO:0000256" key="4">
    <source>
        <dbReference type="ARBA" id="ARBA00023163"/>
    </source>
</evidence>